<evidence type="ECO:0000313" key="2">
    <source>
        <dbReference type="Proteomes" id="UP001054252"/>
    </source>
</evidence>
<organism evidence="1 2">
    <name type="scientific">Rubroshorea leprosula</name>
    <dbReference type="NCBI Taxonomy" id="152421"/>
    <lineage>
        <taxon>Eukaryota</taxon>
        <taxon>Viridiplantae</taxon>
        <taxon>Streptophyta</taxon>
        <taxon>Embryophyta</taxon>
        <taxon>Tracheophyta</taxon>
        <taxon>Spermatophyta</taxon>
        <taxon>Magnoliopsida</taxon>
        <taxon>eudicotyledons</taxon>
        <taxon>Gunneridae</taxon>
        <taxon>Pentapetalae</taxon>
        <taxon>rosids</taxon>
        <taxon>malvids</taxon>
        <taxon>Malvales</taxon>
        <taxon>Dipterocarpaceae</taxon>
        <taxon>Rubroshorea</taxon>
    </lineage>
</organism>
<evidence type="ECO:0000313" key="1">
    <source>
        <dbReference type="EMBL" id="GKU88172.1"/>
    </source>
</evidence>
<gene>
    <name evidence="1" type="ORF">SLEP1_g2467</name>
</gene>
<dbReference type="Proteomes" id="UP001054252">
    <property type="component" value="Unassembled WGS sequence"/>
</dbReference>
<name>A0AAV5HR18_9ROSI</name>
<proteinExistence type="predicted"/>
<dbReference type="EMBL" id="BPVZ01000002">
    <property type="protein sequence ID" value="GKU88172.1"/>
    <property type="molecule type" value="Genomic_DNA"/>
</dbReference>
<reference evidence="1 2" key="1">
    <citation type="journal article" date="2021" name="Commun. Biol.">
        <title>The genome of Shorea leprosula (Dipterocarpaceae) highlights the ecological relevance of drought in aseasonal tropical rainforests.</title>
        <authorList>
            <person name="Ng K.K.S."/>
            <person name="Kobayashi M.J."/>
            <person name="Fawcett J.A."/>
            <person name="Hatakeyama M."/>
            <person name="Paape T."/>
            <person name="Ng C.H."/>
            <person name="Ang C.C."/>
            <person name="Tnah L.H."/>
            <person name="Lee C.T."/>
            <person name="Nishiyama T."/>
            <person name="Sese J."/>
            <person name="O'Brien M.J."/>
            <person name="Copetti D."/>
            <person name="Mohd Noor M.I."/>
            <person name="Ong R.C."/>
            <person name="Putra M."/>
            <person name="Sireger I.Z."/>
            <person name="Indrioko S."/>
            <person name="Kosugi Y."/>
            <person name="Izuno A."/>
            <person name="Isagi Y."/>
            <person name="Lee S.L."/>
            <person name="Shimizu K.K."/>
        </authorList>
    </citation>
    <scope>NUCLEOTIDE SEQUENCE [LARGE SCALE GENOMIC DNA]</scope>
    <source>
        <strain evidence="1">214</strain>
    </source>
</reference>
<sequence>MILILVNGPINETQLKMVNWEIIPRSVGPNLSAFHSYMAVDSNRFKSMVRAQKISPIQNQLWYMFKVIWEMVIFINLCEPKGPI</sequence>
<accession>A0AAV5HR18</accession>
<comment type="caution">
    <text evidence="1">The sequence shown here is derived from an EMBL/GenBank/DDBJ whole genome shotgun (WGS) entry which is preliminary data.</text>
</comment>
<keyword evidence="2" id="KW-1185">Reference proteome</keyword>
<protein>
    <submittedName>
        <fullName evidence="1">Uncharacterized protein</fullName>
    </submittedName>
</protein>
<dbReference type="AlphaFoldDB" id="A0AAV5HR18"/>